<keyword evidence="2" id="KW-1185">Reference proteome</keyword>
<dbReference type="Proteomes" id="UP001177021">
    <property type="component" value="Unassembled WGS sequence"/>
</dbReference>
<sequence>MLHGKAPIYEHLRVFGSLCYAHNQRRKGDKFASRSKKCAFIGYPYGKKGWKLLDLETREIFVSRDVKFIESVYPFVENNHTSTNHANQSNEVFEEIVEEEMHDESHQRHVEIENTRNETGGTTSEELSIVPFPSDTVNESPSPLISSNEEHTAVQMAADTTNESLSSLATSDEPLLGRGQRVKQPSVRLQGFVTNTTTRISPSKPSPSSTVCSGDPYSITHYLNSNKFSLGHRVFLASISQDKEPFTYAEAVKDHRWRNAMKDEIKAHQNNETWTREDLPPGKKALGLAAAKDWELHQMYVHNAFLHGELEEEVFMKPPPGFGIHIPNMVCKLKKSLYGLKQAPRCWFAKLSAALNNLDSYNQIKIFSLE</sequence>
<evidence type="ECO:0000313" key="2">
    <source>
        <dbReference type="Proteomes" id="UP001177021"/>
    </source>
</evidence>
<reference evidence="1" key="1">
    <citation type="submission" date="2023-10" db="EMBL/GenBank/DDBJ databases">
        <authorList>
            <person name="Rodriguez Cubillos JULIANA M."/>
            <person name="De Vega J."/>
        </authorList>
    </citation>
    <scope>NUCLEOTIDE SEQUENCE</scope>
</reference>
<name>A0ACB0IR56_TRIPR</name>
<dbReference type="EMBL" id="CASHSV030000002">
    <property type="protein sequence ID" value="CAJ2634998.1"/>
    <property type="molecule type" value="Genomic_DNA"/>
</dbReference>
<proteinExistence type="predicted"/>
<organism evidence="1 2">
    <name type="scientific">Trifolium pratense</name>
    <name type="common">Red clover</name>
    <dbReference type="NCBI Taxonomy" id="57577"/>
    <lineage>
        <taxon>Eukaryota</taxon>
        <taxon>Viridiplantae</taxon>
        <taxon>Streptophyta</taxon>
        <taxon>Embryophyta</taxon>
        <taxon>Tracheophyta</taxon>
        <taxon>Spermatophyta</taxon>
        <taxon>Magnoliopsida</taxon>
        <taxon>eudicotyledons</taxon>
        <taxon>Gunneridae</taxon>
        <taxon>Pentapetalae</taxon>
        <taxon>rosids</taxon>
        <taxon>fabids</taxon>
        <taxon>Fabales</taxon>
        <taxon>Fabaceae</taxon>
        <taxon>Papilionoideae</taxon>
        <taxon>50 kb inversion clade</taxon>
        <taxon>NPAAA clade</taxon>
        <taxon>Hologalegina</taxon>
        <taxon>IRL clade</taxon>
        <taxon>Trifolieae</taxon>
        <taxon>Trifolium</taxon>
    </lineage>
</organism>
<accession>A0ACB0IR56</accession>
<gene>
    <name evidence="1" type="ORF">MILVUS5_LOCUS5775</name>
</gene>
<evidence type="ECO:0000313" key="1">
    <source>
        <dbReference type="EMBL" id="CAJ2634998.1"/>
    </source>
</evidence>
<comment type="caution">
    <text evidence="1">The sequence shown here is derived from an EMBL/GenBank/DDBJ whole genome shotgun (WGS) entry which is preliminary data.</text>
</comment>
<protein>
    <submittedName>
        <fullName evidence="1">Uncharacterized protein</fullName>
    </submittedName>
</protein>